<evidence type="ECO:0000313" key="1">
    <source>
        <dbReference type="EMBL" id="KAG4306256.1"/>
    </source>
</evidence>
<accession>A0ACB7CEN2</accession>
<proteinExistence type="predicted"/>
<evidence type="ECO:0000313" key="2">
    <source>
        <dbReference type="Proteomes" id="UP000768646"/>
    </source>
</evidence>
<dbReference type="EMBL" id="JABTEG010000001">
    <property type="protein sequence ID" value="KAG4306256.1"/>
    <property type="molecule type" value="Genomic_DNA"/>
</dbReference>
<gene>
    <name evidence="1" type="ORF">PORY_000244</name>
</gene>
<dbReference type="Proteomes" id="UP000768646">
    <property type="component" value="Unassembled WGS sequence"/>
</dbReference>
<keyword evidence="2" id="KW-1185">Reference proteome</keyword>
<name>A0ACB7CEN2_9ASCO</name>
<sequence>MQSVLGKDSEKHEEKDHLNAHDGSWWEAKEIIGERKNEYKVSWAGIDPATGKTYKPCWVRKSDCTEELLNTWIKSDKQRKTKKSANLAKKKASQGENDEHSSNVPEKKHKGAFKNVCNEFDVHHLSEDTFDAIDMPDTFDSSLPYTTDSQNRPYLKSFESLEYTQHLSEISISINIFHYL</sequence>
<organism evidence="1 2">
    <name type="scientific">Pneumocystis oryctolagi</name>
    <dbReference type="NCBI Taxonomy" id="42067"/>
    <lineage>
        <taxon>Eukaryota</taxon>
        <taxon>Fungi</taxon>
        <taxon>Dikarya</taxon>
        <taxon>Ascomycota</taxon>
        <taxon>Taphrinomycotina</taxon>
        <taxon>Pneumocystomycetes</taxon>
        <taxon>Pneumocystaceae</taxon>
        <taxon>Pneumocystis</taxon>
    </lineage>
</organism>
<reference evidence="1 2" key="1">
    <citation type="journal article" date="2021" name="Commun. Biol.">
        <title>Genomic insights into the host specific adaptation of the Pneumocystis genus.</title>
        <authorList>
            <person name="Cisse O.H."/>
            <person name="Ma L."/>
            <person name="Dekker J.P."/>
            <person name="Khil P.P."/>
            <person name="Youn J.-H."/>
            <person name="Brenchley J.M."/>
            <person name="Blair R."/>
            <person name="Pahar B."/>
            <person name="Chabe M."/>
            <person name="Van Rompay K.K.A."/>
            <person name="Keesler R."/>
            <person name="Sukura A."/>
            <person name="Hirsch V."/>
            <person name="Kutty G."/>
            <person name="Liu Y."/>
            <person name="Peng L."/>
            <person name="Chen J."/>
            <person name="Song J."/>
            <person name="Weissenbacher-Lang C."/>
            <person name="Xu J."/>
            <person name="Upham N.S."/>
            <person name="Stajich J.E."/>
            <person name="Cuomo C.A."/>
            <person name="Cushion M.T."/>
            <person name="Kovacs J.A."/>
        </authorList>
    </citation>
    <scope>NUCLEOTIDE SEQUENCE [LARGE SCALE GENOMIC DNA]</scope>
    <source>
        <strain evidence="1 2">RABM</strain>
    </source>
</reference>
<protein>
    <submittedName>
        <fullName evidence="1">Uncharacterized protein</fullName>
    </submittedName>
</protein>
<comment type="caution">
    <text evidence="1">The sequence shown here is derived from an EMBL/GenBank/DDBJ whole genome shotgun (WGS) entry which is preliminary data.</text>
</comment>